<dbReference type="OrthoDB" id="140980at2"/>
<feature type="transmembrane region" description="Helical" evidence="1">
    <location>
        <begin position="265"/>
        <end position="286"/>
    </location>
</feature>
<keyword evidence="1" id="KW-1133">Transmembrane helix</keyword>
<feature type="transmembrane region" description="Helical" evidence="1">
    <location>
        <begin position="176"/>
        <end position="202"/>
    </location>
</feature>
<feature type="transmembrane region" description="Helical" evidence="1">
    <location>
        <begin position="328"/>
        <end position="349"/>
    </location>
</feature>
<evidence type="ECO:0008006" key="4">
    <source>
        <dbReference type="Google" id="ProtNLM"/>
    </source>
</evidence>
<organism evidence="2 3">
    <name type="scientific">Allopusillimonas soli</name>
    <dbReference type="NCBI Taxonomy" id="659016"/>
    <lineage>
        <taxon>Bacteria</taxon>
        <taxon>Pseudomonadati</taxon>
        <taxon>Pseudomonadota</taxon>
        <taxon>Betaproteobacteria</taxon>
        <taxon>Burkholderiales</taxon>
        <taxon>Alcaligenaceae</taxon>
        <taxon>Allopusillimonas</taxon>
    </lineage>
</organism>
<evidence type="ECO:0000313" key="2">
    <source>
        <dbReference type="EMBL" id="NYT35384.1"/>
    </source>
</evidence>
<keyword evidence="1" id="KW-0812">Transmembrane</keyword>
<proteinExistence type="predicted"/>
<keyword evidence="3" id="KW-1185">Reference proteome</keyword>
<reference evidence="2 3" key="1">
    <citation type="submission" date="2020-07" db="EMBL/GenBank/DDBJ databases">
        <title>Taxonomic revisions and descriptions of new bacterial species based on genomic comparisons in the high-G+C-content subgroup of the family Alcaligenaceae.</title>
        <authorList>
            <person name="Szabo A."/>
            <person name="Felfoldi T."/>
        </authorList>
    </citation>
    <scope>NUCLEOTIDE SEQUENCE [LARGE SCALE GENOMIC DNA]</scope>
    <source>
        <strain evidence="2 3">DSM 25264</strain>
    </source>
</reference>
<comment type="caution">
    <text evidence="2">The sequence shown here is derived from an EMBL/GenBank/DDBJ whole genome shotgun (WGS) entry which is preliminary data.</text>
</comment>
<dbReference type="AlphaFoldDB" id="A0A853F4F2"/>
<feature type="transmembrane region" description="Helical" evidence="1">
    <location>
        <begin position="119"/>
        <end position="139"/>
    </location>
</feature>
<feature type="transmembrane region" description="Helical" evidence="1">
    <location>
        <begin position="151"/>
        <end position="170"/>
    </location>
</feature>
<dbReference type="PANTHER" id="PTHR43044:SF1">
    <property type="entry name" value="QUINOL:CYTOCHROME C OXIDOREDUCTASE QUINONE-BINDING SUBUNIT 2"/>
    <property type="match status" value="1"/>
</dbReference>
<evidence type="ECO:0000313" key="3">
    <source>
        <dbReference type="Proteomes" id="UP000580517"/>
    </source>
</evidence>
<feature type="transmembrane region" description="Helical" evidence="1">
    <location>
        <begin position="12"/>
        <end position="29"/>
    </location>
</feature>
<dbReference type="PANTHER" id="PTHR43044">
    <property type="match status" value="1"/>
</dbReference>
<feature type="transmembrane region" description="Helical" evidence="1">
    <location>
        <begin position="35"/>
        <end position="58"/>
    </location>
</feature>
<dbReference type="Proteomes" id="UP000580517">
    <property type="component" value="Unassembled WGS sequence"/>
</dbReference>
<keyword evidence="1" id="KW-0472">Membrane</keyword>
<name>A0A853F4F2_9BURK</name>
<evidence type="ECO:0000256" key="1">
    <source>
        <dbReference type="SAM" id="Phobius"/>
    </source>
</evidence>
<feature type="transmembrane region" description="Helical" evidence="1">
    <location>
        <begin position="79"/>
        <end position="99"/>
    </location>
</feature>
<sequence>MSLSSQWSSIRLIIGGSIAIAIFCLGVIVDRKAFFACWLAAWWTCAGGVLGARANLWLHDLSGGDWGVPLRQTWWRISAAMPMLLALMLPLFGAIWHFYPWSQAGWAPHSSHPEFQTLWLSPRFVTLRLVVYAVLWQALALMPIRRKGFSAFGLIVYAITIGLASVDLIMSLVPQWYASGFGLLAIAMAMKLGFALGVAAAAKPASRNRPQAGTFAPQIGRDWGNLMLMYILMWAYLAFTQFLIIWSENLPHEIAWYVPRLQTDWLWLGIVLTTAGFFAPLLLLLFRAVKQSRPRLRSLALILCVLGWLESVWITLPSINGMTWHTAWMAPLAMLAMTALLLAMILSPYQEIEA</sequence>
<dbReference type="EMBL" id="JACCEW010000001">
    <property type="protein sequence ID" value="NYT35384.1"/>
    <property type="molecule type" value="Genomic_DNA"/>
</dbReference>
<dbReference type="RefSeq" id="WP_129967263.1">
    <property type="nucleotide sequence ID" value="NZ_JACCEW010000001.1"/>
</dbReference>
<gene>
    <name evidence="2" type="ORF">H0A68_00730</name>
</gene>
<feature type="transmembrane region" description="Helical" evidence="1">
    <location>
        <begin position="298"/>
        <end position="316"/>
    </location>
</feature>
<protein>
    <recommendedName>
        <fullName evidence="4">Quinol:cytochrome c oxidoreductase quinone-binding subunit 2</fullName>
    </recommendedName>
</protein>
<feature type="transmembrane region" description="Helical" evidence="1">
    <location>
        <begin position="223"/>
        <end position="245"/>
    </location>
</feature>
<accession>A0A853F4F2</accession>